<name>A0A550C7T1_9AGAR</name>
<dbReference type="EMBL" id="VDMD01000019">
    <property type="protein sequence ID" value="TRM60863.1"/>
    <property type="molecule type" value="Genomic_DNA"/>
</dbReference>
<organism evidence="1 2">
    <name type="scientific">Schizophyllum amplum</name>
    <dbReference type="NCBI Taxonomy" id="97359"/>
    <lineage>
        <taxon>Eukaryota</taxon>
        <taxon>Fungi</taxon>
        <taxon>Dikarya</taxon>
        <taxon>Basidiomycota</taxon>
        <taxon>Agaricomycotina</taxon>
        <taxon>Agaricomycetes</taxon>
        <taxon>Agaricomycetidae</taxon>
        <taxon>Agaricales</taxon>
        <taxon>Schizophyllaceae</taxon>
        <taxon>Schizophyllum</taxon>
    </lineage>
</organism>
<proteinExistence type="predicted"/>
<reference evidence="1 2" key="1">
    <citation type="journal article" date="2019" name="New Phytol.">
        <title>Comparative genomics reveals unique wood-decay strategies and fruiting body development in the Schizophyllaceae.</title>
        <authorList>
            <person name="Almasi E."/>
            <person name="Sahu N."/>
            <person name="Krizsan K."/>
            <person name="Balint B."/>
            <person name="Kovacs G.M."/>
            <person name="Kiss B."/>
            <person name="Cseklye J."/>
            <person name="Drula E."/>
            <person name="Henrissat B."/>
            <person name="Nagy I."/>
            <person name="Chovatia M."/>
            <person name="Adam C."/>
            <person name="LaButti K."/>
            <person name="Lipzen A."/>
            <person name="Riley R."/>
            <person name="Grigoriev I.V."/>
            <person name="Nagy L.G."/>
        </authorList>
    </citation>
    <scope>NUCLEOTIDE SEQUENCE [LARGE SCALE GENOMIC DNA]</scope>
    <source>
        <strain evidence="1 2">NL-1724</strain>
    </source>
</reference>
<accession>A0A550C7T1</accession>
<evidence type="ECO:0000313" key="1">
    <source>
        <dbReference type="EMBL" id="TRM60863.1"/>
    </source>
</evidence>
<sequence length="74" mass="7773">CVCGRLGRNLAKPCEHRACDECLSPICKTCAASLTAPNADCSSHVLPVCPWRDCANNGRILAVEAKGLQGAADF</sequence>
<protein>
    <recommendedName>
        <fullName evidence="3">RING-type domain-containing protein</fullName>
    </recommendedName>
</protein>
<dbReference type="AlphaFoldDB" id="A0A550C7T1"/>
<gene>
    <name evidence="1" type="ORF">BD626DRAFT_357364</name>
</gene>
<evidence type="ECO:0008006" key="3">
    <source>
        <dbReference type="Google" id="ProtNLM"/>
    </source>
</evidence>
<feature type="non-terminal residue" evidence="1">
    <location>
        <position position="74"/>
    </location>
</feature>
<comment type="caution">
    <text evidence="1">The sequence shown here is derived from an EMBL/GenBank/DDBJ whole genome shotgun (WGS) entry which is preliminary data.</text>
</comment>
<keyword evidence="2" id="KW-1185">Reference proteome</keyword>
<feature type="non-terminal residue" evidence="1">
    <location>
        <position position="1"/>
    </location>
</feature>
<dbReference type="Proteomes" id="UP000320762">
    <property type="component" value="Unassembled WGS sequence"/>
</dbReference>
<evidence type="ECO:0000313" key="2">
    <source>
        <dbReference type="Proteomes" id="UP000320762"/>
    </source>
</evidence>